<feature type="compositionally biased region" description="Low complexity" evidence="9">
    <location>
        <begin position="606"/>
        <end position="635"/>
    </location>
</feature>
<keyword evidence="2" id="KW-0227">DNA damage</keyword>
<keyword evidence="5" id="KW-0234">DNA repair</keyword>
<evidence type="ECO:0000313" key="12">
    <source>
        <dbReference type="Proteomes" id="UP000650467"/>
    </source>
</evidence>
<keyword evidence="6" id="KW-0456">Lyase</keyword>
<feature type="region of interest" description="Disordered" evidence="9">
    <location>
        <begin position="509"/>
        <end position="636"/>
    </location>
</feature>
<dbReference type="InterPro" id="IPR015886">
    <property type="entry name" value="H2TH_FPG"/>
</dbReference>
<evidence type="ECO:0000256" key="3">
    <source>
        <dbReference type="ARBA" id="ARBA00022801"/>
    </source>
</evidence>
<dbReference type="InterPro" id="IPR003034">
    <property type="entry name" value="SAP_dom"/>
</dbReference>
<name>A0A835VUP0_CHLIN</name>
<keyword evidence="3" id="KW-0378">Hydrolase</keyword>
<organism evidence="11 12">
    <name type="scientific">Chlamydomonas incerta</name>
    <dbReference type="NCBI Taxonomy" id="51695"/>
    <lineage>
        <taxon>Eukaryota</taxon>
        <taxon>Viridiplantae</taxon>
        <taxon>Chlorophyta</taxon>
        <taxon>core chlorophytes</taxon>
        <taxon>Chlorophyceae</taxon>
        <taxon>CS clade</taxon>
        <taxon>Chlamydomonadales</taxon>
        <taxon>Chlamydomonadaceae</taxon>
        <taxon>Chlamydomonas</taxon>
    </lineage>
</organism>
<dbReference type="SMART" id="SM00898">
    <property type="entry name" value="Fapy_DNA_glyco"/>
    <property type="match status" value="1"/>
</dbReference>
<dbReference type="EMBL" id="JAEHOC010000047">
    <property type="protein sequence ID" value="KAG2426523.1"/>
    <property type="molecule type" value="Genomic_DNA"/>
</dbReference>
<feature type="region of interest" description="Disordered" evidence="9">
    <location>
        <begin position="372"/>
        <end position="440"/>
    </location>
</feature>
<gene>
    <name evidence="11" type="ORF">HXX76_011749</name>
</gene>
<evidence type="ECO:0000256" key="5">
    <source>
        <dbReference type="ARBA" id="ARBA00023204"/>
    </source>
</evidence>
<sequence length="880" mass="88676">MVEGHQCHRVAAAHRKLLVGKSFQARSPNGRFKEGAAAINAKPLTRIEVHGKNLFYFFGGEAPQQPQTQQALQPEVVGTPAEAVAAAAAAAATTAATPDAPRRPSRATAAAAAAAAAGEPAPAAAAAVKVKGKRGRAAKDADEAAAGAAAAAAAAAAAGAQAGGGDVVVMHVHFGMSGAFRTMELPGLPPTDTTRLELLHKGAGLVAHLSAMTVAHGGVTFYGTKAAALGQDPLREDADKEVLWAKVQKSKKPIGLVLMDQTLIAGVGNIYRAEILYKARVHPEAPAASIRREQFDRIWYHCVDLLQRGFVAGSIITVDPQDAAELGKPWTRRYIYNQKSCGRCKGPVRTWDMAGRTVYCCETCQPLNPHKAAGGKGTGGAGSQAAGARGAKKGRGAGGSGSAGAGNGNGKVIGESESDEEREQGEGEEEEEEEEVQEEVQIAPARRAAMAAARTGRVFVSHCAPDDPADVEPAKLTVKLLKERLIALNLDTRGAKPQLVARLEAALRWQQPGHDHDPAKATKAQEEEEEEAGGAEEGAAAGAAAAAPSTPQAAPQSKRARGEGAAAAGAEEEGKAAKDGAGAGGGGGDGDSDSAVTLDRAEQALADSMAPPAVEAAAATGAVAGGAADAGSDPADALRRHSVAQLRLELQRRGLPSSGVKATLVQRLAAAMAGDGAAAAPAAAAPAAAAPAPAAAAEAAEAEPEPQSPVAMAVAAVADEDSPALRTPVAQTTAPAAPMGPRKGPRPAEPQSVQTPTIAAGGVNGAASAAAAAVAAAAGLTAAATTPSTVEGPAAAPQAAAAATSLSSARSKYDITPGIQGLKMASAKDAAFEKLLAGENRAVEHVALEDDEVVDLLSAYPVPSTRKRARALQELEQQQQ</sequence>
<keyword evidence="4" id="KW-0238">DNA-binding</keyword>
<evidence type="ECO:0000256" key="2">
    <source>
        <dbReference type="ARBA" id="ARBA00022763"/>
    </source>
</evidence>
<keyword evidence="7" id="KW-0511">Multifunctional enzyme</keyword>
<feature type="compositionally biased region" description="Low complexity" evidence="9">
    <location>
        <begin position="537"/>
        <end position="569"/>
    </location>
</feature>
<reference evidence="11" key="1">
    <citation type="journal article" date="2020" name="bioRxiv">
        <title>Comparative genomics of Chlamydomonas.</title>
        <authorList>
            <person name="Craig R.J."/>
            <person name="Hasan A.R."/>
            <person name="Ness R.W."/>
            <person name="Keightley P.D."/>
        </authorList>
    </citation>
    <scope>NUCLEOTIDE SEQUENCE</scope>
    <source>
        <strain evidence="11">SAG 7.73</strain>
    </source>
</reference>
<evidence type="ECO:0000256" key="9">
    <source>
        <dbReference type="SAM" id="MobiDB-lite"/>
    </source>
</evidence>
<dbReference type="EC" id="4.2.99.18" evidence="1"/>
<dbReference type="PROSITE" id="PS50800">
    <property type="entry name" value="SAP"/>
    <property type="match status" value="1"/>
</dbReference>
<dbReference type="InterPro" id="IPR012319">
    <property type="entry name" value="FPG_cat"/>
</dbReference>
<dbReference type="SUPFAM" id="SSF57716">
    <property type="entry name" value="Glucocorticoid receptor-like (DNA-binding domain)"/>
    <property type="match status" value="1"/>
</dbReference>
<evidence type="ECO:0000256" key="7">
    <source>
        <dbReference type="ARBA" id="ARBA00023268"/>
    </source>
</evidence>
<dbReference type="InterPro" id="IPR010979">
    <property type="entry name" value="Ribosomal_uS13-like_H2TH"/>
</dbReference>
<dbReference type="PANTHER" id="PTHR42697">
    <property type="entry name" value="ENDONUCLEASE 8"/>
    <property type="match status" value="1"/>
</dbReference>
<evidence type="ECO:0000259" key="10">
    <source>
        <dbReference type="PROSITE" id="PS50800"/>
    </source>
</evidence>
<dbReference type="SUPFAM" id="SSF68906">
    <property type="entry name" value="SAP domain"/>
    <property type="match status" value="1"/>
</dbReference>
<dbReference type="Gene3D" id="1.10.720.30">
    <property type="entry name" value="SAP domain"/>
    <property type="match status" value="2"/>
</dbReference>
<dbReference type="Pfam" id="PF06831">
    <property type="entry name" value="H2TH"/>
    <property type="match status" value="1"/>
</dbReference>
<proteinExistence type="predicted"/>
<feature type="region of interest" description="Disordered" evidence="9">
    <location>
        <begin position="722"/>
        <end position="756"/>
    </location>
</feature>
<protein>
    <recommendedName>
        <fullName evidence="1">DNA-(apurinic or apyrimidinic site) lyase</fullName>
        <ecNumber evidence="1">4.2.99.18</ecNumber>
    </recommendedName>
</protein>
<comment type="caution">
    <text evidence="11">The sequence shown here is derived from an EMBL/GenBank/DDBJ whole genome shotgun (WGS) entry which is preliminary data.</text>
</comment>
<evidence type="ECO:0000256" key="1">
    <source>
        <dbReference type="ARBA" id="ARBA00012720"/>
    </source>
</evidence>
<dbReference type="GO" id="GO:0008270">
    <property type="term" value="F:zinc ion binding"/>
    <property type="evidence" value="ECO:0007669"/>
    <property type="project" value="InterPro"/>
</dbReference>
<dbReference type="Gene3D" id="1.10.8.50">
    <property type="match status" value="1"/>
</dbReference>
<feature type="compositionally biased region" description="Acidic residues" evidence="9">
    <location>
        <begin position="416"/>
        <end position="438"/>
    </location>
</feature>
<dbReference type="AlphaFoldDB" id="A0A835VUP0"/>
<dbReference type="PANTHER" id="PTHR42697:SF1">
    <property type="entry name" value="ENDONUCLEASE 8"/>
    <property type="match status" value="1"/>
</dbReference>
<dbReference type="GO" id="GO:0003684">
    <property type="term" value="F:damaged DNA binding"/>
    <property type="evidence" value="ECO:0007669"/>
    <property type="project" value="InterPro"/>
</dbReference>
<accession>A0A835VUP0</accession>
<evidence type="ECO:0000256" key="6">
    <source>
        <dbReference type="ARBA" id="ARBA00023239"/>
    </source>
</evidence>
<dbReference type="Pfam" id="PF02037">
    <property type="entry name" value="SAP"/>
    <property type="match status" value="1"/>
</dbReference>
<keyword evidence="8" id="KW-0326">Glycosidase</keyword>
<dbReference type="SMART" id="SM01232">
    <property type="entry name" value="H2TH"/>
    <property type="match status" value="1"/>
</dbReference>
<evidence type="ECO:0000256" key="4">
    <source>
        <dbReference type="ARBA" id="ARBA00023125"/>
    </source>
</evidence>
<evidence type="ECO:0000256" key="8">
    <source>
        <dbReference type="ARBA" id="ARBA00023295"/>
    </source>
</evidence>
<dbReference type="OrthoDB" id="444592at2759"/>
<dbReference type="SUPFAM" id="SSF46946">
    <property type="entry name" value="S13-like H2TH domain"/>
    <property type="match status" value="1"/>
</dbReference>
<keyword evidence="12" id="KW-1185">Reference proteome</keyword>
<dbReference type="GO" id="GO:0006284">
    <property type="term" value="P:base-excision repair"/>
    <property type="evidence" value="ECO:0007669"/>
    <property type="project" value="InterPro"/>
</dbReference>
<feature type="compositionally biased region" description="Basic and acidic residues" evidence="9">
    <location>
        <begin position="513"/>
        <end position="525"/>
    </location>
</feature>
<dbReference type="SMART" id="SM00513">
    <property type="entry name" value="SAP"/>
    <property type="match status" value="2"/>
</dbReference>
<evidence type="ECO:0000313" key="11">
    <source>
        <dbReference type="EMBL" id="KAG2426523.1"/>
    </source>
</evidence>
<feature type="compositionally biased region" description="Gly residues" evidence="9">
    <location>
        <begin position="396"/>
        <end position="411"/>
    </location>
</feature>
<feature type="compositionally biased region" description="Low complexity" evidence="9">
    <location>
        <begin position="727"/>
        <end position="737"/>
    </location>
</feature>
<feature type="domain" description="SAP" evidence="10">
    <location>
        <begin position="638"/>
        <end position="672"/>
    </location>
</feature>
<dbReference type="InterPro" id="IPR036361">
    <property type="entry name" value="SAP_dom_sf"/>
</dbReference>
<dbReference type="GO" id="GO:0140078">
    <property type="term" value="F:class I DNA-(apurinic or apyrimidinic site) endonuclease activity"/>
    <property type="evidence" value="ECO:0007669"/>
    <property type="project" value="UniProtKB-EC"/>
</dbReference>
<dbReference type="GO" id="GO:0000703">
    <property type="term" value="F:oxidized pyrimidine nucleobase lesion DNA N-glycosylase activity"/>
    <property type="evidence" value="ECO:0007669"/>
    <property type="project" value="TreeGrafter"/>
</dbReference>
<dbReference type="Proteomes" id="UP000650467">
    <property type="component" value="Unassembled WGS sequence"/>
</dbReference>